<dbReference type="PANTHER" id="PTHR10584">
    <property type="entry name" value="SUGAR KINASE"/>
    <property type="match status" value="1"/>
</dbReference>
<organism evidence="4 5">
    <name type="scientific">Thermocatellispora tengchongensis</name>
    <dbReference type="NCBI Taxonomy" id="1073253"/>
    <lineage>
        <taxon>Bacteria</taxon>
        <taxon>Bacillati</taxon>
        <taxon>Actinomycetota</taxon>
        <taxon>Actinomycetes</taxon>
        <taxon>Streptosporangiales</taxon>
        <taxon>Streptosporangiaceae</taxon>
        <taxon>Thermocatellispora</taxon>
    </lineage>
</organism>
<comment type="caution">
    <text evidence="4">The sequence shown here is derived from an EMBL/GenBank/DDBJ whole genome shotgun (WGS) entry which is preliminary data.</text>
</comment>
<dbReference type="Proteomes" id="UP000578449">
    <property type="component" value="Unassembled WGS sequence"/>
</dbReference>
<dbReference type="EMBL" id="JACHGN010000008">
    <property type="protein sequence ID" value="MBB5134400.1"/>
    <property type="molecule type" value="Genomic_DNA"/>
</dbReference>
<evidence type="ECO:0000256" key="2">
    <source>
        <dbReference type="ARBA" id="ARBA00022777"/>
    </source>
</evidence>
<evidence type="ECO:0000313" key="5">
    <source>
        <dbReference type="Proteomes" id="UP000578449"/>
    </source>
</evidence>
<evidence type="ECO:0000259" key="3">
    <source>
        <dbReference type="Pfam" id="PF00294"/>
    </source>
</evidence>
<evidence type="ECO:0000313" key="4">
    <source>
        <dbReference type="EMBL" id="MBB5134400.1"/>
    </source>
</evidence>
<name>A0A840PAH7_9ACTN</name>
<proteinExistence type="predicted"/>
<dbReference type="SUPFAM" id="SSF53613">
    <property type="entry name" value="Ribokinase-like"/>
    <property type="match status" value="1"/>
</dbReference>
<dbReference type="Gene3D" id="3.40.1190.20">
    <property type="match status" value="1"/>
</dbReference>
<dbReference type="AlphaFoldDB" id="A0A840PAH7"/>
<protein>
    <submittedName>
        <fullName evidence="4">Fructoselysine 6-kinase</fullName>
        <ecNumber evidence="4">2.7.1.-</ecNumber>
    </submittedName>
</protein>
<dbReference type="EC" id="2.7.1.-" evidence="4"/>
<gene>
    <name evidence="4" type="ORF">HNP84_004132</name>
</gene>
<dbReference type="InterPro" id="IPR011611">
    <property type="entry name" value="PfkB_dom"/>
</dbReference>
<keyword evidence="2 4" id="KW-0418">Kinase</keyword>
<dbReference type="GO" id="GO:0016301">
    <property type="term" value="F:kinase activity"/>
    <property type="evidence" value="ECO:0007669"/>
    <property type="project" value="UniProtKB-KW"/>
</dbReference>
<dbReference type="PANTHER" id="PTHR10584:SF166">
    <property type="entry name" value="RIBOKINASE"/>
    <property type="match status" value="1"/>
</dbReference>
<feature type="domain" description="Carbohydrate kinase PfkB" evidence="3">
    <location>
        <begin position="19"/>
        <end position="259"/>
    </location>
</feature>
<sequence>MRLCGVGDNVVDRYPDLGVVYPGGSACNVAVHAGRLGARAGYLGSIGRDAPGDLIRHCLASEGVDIRWARYGDHPTAWADIKLDAQGNRTFTDYRAYTEELRLRPADLDYLASFDLAHSGHTSLVERQLAEIARVTRVSFDFSYKDMSYARPLLPSVGIAFFSRPALDREGCEGLAAEALALGPRQVVVTCGDRGALLATPEHRVWQPAVSTTVVDTLGAGDAFAAQLLVALHAGAAPEIAMARAAAYAAAVCRHPGGYGYPADLAALYEDPMPPPTQEETT</sequence>
<dbReference type="RefSeq" id="WP_185051308.1">
    <property type="nucleotide sequence ID" value="NZ_BAABIX010000007.1"/>
</dbReference>
<accession>A0A840PAH7</accession>
<dbReference type="InterPro" id="IPR029056">
    <property type="entry name" value="Ribokinase-like"/>
</dbReference>
<dbReference type="PROSITE" id="PS51257">
    <property type="entry name" value="PROKAR_LIPOPROTEIN"/>
    <property type="match status" value="1"/>
</dbReference>
<keyword evidence="5" id="KW-1185">Reference proteome</keyword>
<keyword evidence="1 4" id="KW-0808">Transferase</keyword>
<dbReference type="Pfam" id="PF00294">
    <property type="entry name" value="PfkB"/>
    <property type="match status" value="1"/>
</dbReference>
<evidence type="ECO:0000256" key="1">
    <source>
        <dbReference type="ARBA" id="ARBA00022679"/>
    </source>
</evidence>
<reference evidence="4 5" key="1">
    <citation type="submission" date="2020-08" db="EMBL/GenBank/DDBJ databases">
        <title>Genomic Encyclopedia of Type Strains, Phase IV (KMG-IV): sequencing the most valuable type-strain genomes for metagenomic binning, comparative biology and taxonomic classification.</title>
        <authorList>
            <person name="Goeker M."/>
        </authorList>
    </citation>
    <scope>NUCLEOTIDE SEQUENCE [LARGE SCALE GENOMIC DNA]</scope>
    <source>
        <strain evidence="4 5">DSM 45615</strain>
    </source>
</reference>